<sequence length="236" mass="26757">MANESPYNIRDIVERYIQHKLLKRGYVWEFRPGAAAAATADDDDNDEAEMPRAGPARLHRLLREAGDELERAYQRDFAAMWDQLRVAPSTQLQRSFVAVAEELFGDGVNWGRVVAFFEFGGTLCVESVNREMASQVDHISSWMTDYLNGPLLQSWIRDNGGWDAFVEIYSQQRRSIFHPWPYLKTVFGLAALGAAGHLFSQHRTALPRTKALLSTPWSGAVLCPHACDWSGRRNKD</sequence>
<dbReference type="Ensembl" id="ENSPNAT00000033875.2">
    <property type="protein sequence ID" value="ENSPNAP00000037505.1"/>
    <property type="gene ID" value="ENSPNAG00000029279.2"/>
</dbReference>
<dbReference type="Proteomes" id="UP001501920">
    <property type="component" value="Chromosome 24"/>
</dbReference>
<dbReference type="GeneTree" id="ENSGT01130000278332"/>
<dbReference type="SUPFAM" id="SSF56854">
    <property type="entry name" value="Bcl-2 inhibitors of programmed cell death"/>
    <property type="match status" value="1"/>
</dbReference>
<dbReference type="PROSITE" id="PS01080">
    <property type="entry name" value="BH1"/>
    <property type="match status" value="1"/>
</dbReference>
<evidence type="ECO:0000256" key="5">
    <source>
        <dbReference type="PROSITE-ProRule" id="PRU00025"/>
    </source>
</evidence>
<dbReference type="GO" id="GO:0001836">
    <property type="term" value="P:release of cytochrome c from mitochondria"/>
    <property type="evidence" value="ECO:0007669"/>
    <property type="project" value="TreeGrafter"/>
</dbReference>
<dbReference type="GO" id="GO:0008630">
    <property type="term" value="P:intrinsic apoptotic signaling pathway in response to DNA damage"/>
    <property type="evidence" value="ECO:0007669"/>
    <property type="project" value="TreeGrafter"/>
</dbReference>
<reference evidence="7" key="2">
    <citation type="submission" date="2025-08" db="UniProtKB">
        <authorList>
            <consortium name="Ensembl"/>
        </authorList>
    </citation>
    <scope>IDENTIFICATION</scope>
</reference>
<dbReference type="SMART" id="SM00337">
    <property type="entry name" value="BCL"/>
    <property type="match status" value="1"/>
</dbReference>
<evidence type="ECO:0000259" key="6">
    <source>
        <dbReference type="PROSITE" id="PS50063"/>
    </source>
</evidence>
<dbReference type="InterPro" id="IPR026298">
    <property type="entry name" value="Bcl-2_fam"/>
</dbReference>
<reference evidence="7 8" key="1">
    <citation type="submission" date="2020-10" db="EMBL/GenBank/DDBJ databases">
        <title>Pygocentrus nattereri (red-bellied piranha) genome, fPygNat1, primary haplotype.</title>
        <authorList>
            <person name="Myers G."/>
            <person name="Meyer A."/>
            <person name="Karagic N."/>
            <person name="Pippel M."/>
            <person name="Winkler S."/>
            <person name="Tracey A."/>
            <person name="Wood J."/>
            <person name="Formenti G."/>
            <person name="Howe K."/>
            <person name="Fedrigo O."/>
            <person name="Jarvis E.D."/>
        </authorList>
    </citation>
    <scope>NUCLEOTIDE SEQUENCE [LARGE SCALE GENOMIC DNA]</scope>
</reference>
<dbReference type="STRING" id="42514.ENSPNAP00000037505"/>
<keyword evidence="4" id="KW-0472">Membrane</keyword>
<dbReference type="GO" id="GO:0097192">
    <property type="term" value="P:extrinsic apoptotic signaling pathway in absence of ligand"/>
    <property type="evidence" value="ECO:0007669"/>
    <property type="project" value="TreeGrafter"/>
</dbReference>
<dbReference type="PANTHER" id="PTHR11256:SF11">
    <property type="entry name" value="APOPTOSIS REGULATOR BCL-2"/>
    <property type="match status" value="1"/>
</dbReference>
<dbReference type="GO" id="GO:0043066">
    <property type="term" value="P:negative regulation of apoptotic process"/>
    <property type="evidence" value="ECO:0007669"/>
    <property type="project" value="Ensembl"/>
</dbReference>
<dbReference type="PROSITE" id="PS50062">
    <property type="entry name" value="BCL2_FAMILY"/>
    <property type="match status" value="1"/>
</dbReference>
<dbReference type="GO" id="GO:0005741">
    <property type="term" value="C:mitochondrial outer membrane"/>
    <property type="evidence" value="ECO:0007669"/>
    <property type="project" value="TreeGrafter"/>
</dbReference>
<feature type="domain" description="Apoptosis regulator Bcl-2 family BH4" evidence="6">
    <location>
        <begin position="9"/>
        <end position="28"/>
    </location>
</feature>
<evidence type="ECO:0000256" key="1">
    <source>
        <dbReference type="ARBA" id="ARBA00004370"/>
    </source>
</evidence>
<dbReference type="PROSITE" id="PS01258">
    <property type="entry name" value="BH2"/>
    <property type="match status" value="1"/>
</dbReference>
<comment type="subcellular location">
    <subcellularLocation>
        <location evidence="1">Membrane</location>
    </subcellularLocation>
</comment>
<evidence type="ECO:0000256" key="4">
    <source>
        <dbReference type="ARBA" id="ARBA00023136"/>
    </source>
</evidence>
<comment type="similarity">
    <text evidence="2">Belongs to the Bcl-2 family.</text>
</comment>
<accession>A0A3B4ENK0</accession>
<dbReference type="AlphaFoldDB" id="A0A3B4ENK0"/>
<dbReference type="PROSITE" id="PS50063">
    <property type="entry name" value="BH4_2"/>
    <property type="match status" value="1"/>
</dbReference>
<feature type="short sequence motif" description="BH4" evidence="5">
    <location>
        <begin position="9"/>
        <end position="28"/>
    </location>
</feature>
<dbReference type="GO" id="GO:0046982">
    <property type="term" value="F:protein heterodimerization activity"/>
    <property type="evidence" value="ECO:0007669"/>
    <property type="project" value="Ensembl"/>
</dbReference>
<dbReference type="CDD" id="cd06845">
    <property type="entry name" value="Bcl-2_like"/>
    <property type="match status" value="1"/>
</dbReference>
<dbReference type="GO" id="GO:0051400">
    <property type="term" value="F:BH domain binding"/>
    <property type="evidence" value="ECO:0007669"/>
    <property type="project" value="TreeGrafter"/>
</dbReference>
<dbReference type="PRINTS" id="PR01862">
    <property type="entry name" value="BCL2FAMILY"/>
</dbReference>
<protein>
    <recommendedName>
        <fullName evidence="6">Apoptosis regulator Bcl-2 family BH4 domain-containing protein</fullName>
    </recommendedName>
</protein>
<dbReference type="InterPro" id="IPR046371">
    <property type="entry name" value="Bcl-2_BH1-3"/>
</dbReference>
<name>A0A3B4ENK0_PYGNA</name>
<dbReference type="Gene3D" id="1.10.437.10">
    <property type="entry name" value="Blc2-like"/>
    <property type="match status" value="1"/>
</dbReference>
<evidence type="ECO:0000256" key="3">
    <source>
        <dbReference type="ARBA" id="ARBA00022703"/>
    </source>
</evidence>
<proteinExistence type="inferred from homology"/>
<dbReference type="Pfam" id="PF02180">
    <property type="entry name" value="BH4"/>
    <property type="match status" value="1"/>
</dbReference>
<dbReference type="InterPro" id="IPR002475">
    <property type="entry name" value="Bcl2-like"/>
</dbReference>
<dbReference type="InterPro" id="IPR020726">
    <property type="entry name" value="Bcl2_BH2_motif_CS"/>
</dbReference>
<organism evidence="7 8">
    <name type="scientific">Pygocentrus nattereri</name>
    <name type="common">Red-bellied piranha</name>
    <dbReference type="NCBI Taxonomy" id="42514"/>
    <lineage>
        <taxon>Eukaryota</taxon>
        <taxon>Metazoa</taxon>
        <taxon>Chordata</taxon>
        <taxon>Craniata</taxon>
        <taxon>Vertebrata</taxon>
        <taxon>Euteleostomi</taxon>
        <taxon>Actinopterygii</taxon>
        <taxon>Neopterygii</taxon>
        <taxon>Teleostei</taxon>
        <taxon>Ostariophysi</taxon>
        <taxon>Characiformes</taxon>
        <taxon>Characoidei</taxon>
        <taxon>Pygocentrus</taxon>
    </lineage>
</organism>
<dbReference type="Pfam" id="PF00452">
    <property type="entry name" value="Bcl-2"/>
    <property type="match status" value="1"/>
</dbReference>
<evidence type="ECO:0000256" key="2">
    <source>
        <dbReference type="ARBA" id="ARBA00009458"/>
    </source>
</evidence>
<keyword evidence="8" id="KW-1185">Reference proteome</keyword>
<dbReference type="InterPro" id="IPR003093">
    <property type="entry name" value="Bcl2_BH4"/>
</dbReference>
<dbReference type="InterPro" id="IPR036834">
    <property type="entry name" value="Bcl-2-like_sf"/>
</dbReference>
<reference evidence="7" key="3">
    <citation type="submission" date="2025-09" db="UniProtKB">
        <authorList>
            <consortium name="Ensembl"/>
        </authorList>
    </citation>
    <scope>IDENTIFICATION</scope>
</reference>
<dbReference type="OMA" id="GYVWEFR"/>
<keyword evidence="3 5" id="KW-0053">Apoptosis</keyword>
<evidence type="ECO:0000313" key="7">
    <source>
        <dbReference type="Ensembl" id="ENSPNAP00000037505.1"/>
    </source>
</evidence>
<dbReference type="InterPro" id="IPR020717">
    <property type="entry name" value="Bcl2_BH1_motif_CS"/>
</dbReference>
<evidence type="ECO:0000313" key="8">
    <source>
        <dbReference type="Proteomes" id="UP001501920"/>
    </source>
</evidence>
<dbReference type="PANTHER" id="PTHR11256">
    <property type="entry name" value="BCL-2 RELATED"/>
    <property type="match status" value="1"/>
</dbReference>